<evidence type="ECO:0000313" key="6">
    <source>
        <dbReference type="Proteomes" id="UP000756346"/>
    </source>
</evidence>
<dbReference type="PANTHER" id="PTHR34997">
    <property type="entry name" value="AM15"/>
    <property type="match status" value="1"/>
</dbReference>
<name>A0A9P8XZN3_9PEZI</name>
<dbReference type="RefSeq" id="XP_046007704.1">
    <property type="nucleotide sequence ID" value="XM_046161226.1"/>
</dbReference>
<dbReference type="PANTHER" id="PTHR34997:SF1">
    <property type="entry name" value="PEPTIDOGLYCAN-BINDING LYSIN DOMAIN"/>
    <property type="match status" value="1"/>
</dbReference>
<evidence type="ECO:0000313" key="5">
    <source>
        <dbReference type="EMBL" id="KAH7021503.1"/>
    </source>
</evidence>
<keyword evidence="2" id="KW-0843">Virulence</keyword>
<proteinExistence type="inferred from homology"/>
<dbReference type="InterPro" id="IPR036779">
    <property type="entry name" value="LysM_dom_sf"/>
</dbReference>
<accession>A0A9P8XZN3</accession>
<dbReference type="EMBL" id="JAGTJQ010000010">
    <property type="protein sequence ID" value="KAH7021503.1"/>
    <property type="molecule type" value="Genomic_DNA"/>
</dbReference>
<dbReference type="InterPro" id="IPR018392">
    <property type="entry name" value="LysM"/>
</dbReference>
<keyword evidence="1" id="KW-0147">Chitin-binding</keyword>
<keyword evidence="6" id="KW-1185">Reference proteome</keyword>
<dbReference type="InterPro" id="IPR052210">
    <property type="entry name" value="LysM1-like"/>
</dbReference>
<dbReference type="AlphaFoldDB" id="A0A9P8XZN3"/>
<dbReference type="Gene3D" id="3.10.350.10">
    <property type="entry name" value="LysM domain"/>
    <property type="match status" value="1"/>
</dbReference>
<sequence length="306" mass="34062">MTGRKRMGWPWPHQDHCLWSGLNASCDRPALLRREDTPCDASVGATGWLRACRRAYVEGVSVLYGTNSFMIESRDLLDALLQPNSRGCVLPARHLSMIRSLEIRSEVVLFGEYRVKRAIPRKIPDFSGLAGVFSSLQFLILSFPDTLHSNSGVRRSARIQELIQVMLEPIARASAPLAPQQRHSVVVEVPENVMDDLLSSGEFDKENLDPLEYRKSKAMPSIQTILASAVVGLAASATAQRAPPTTTMPNIYRGCNWYYVATAGDTCETAWNAGQISADQFYAWNPDVSRDCRQNFWVGYSYCVGV</sequence>
<dbReference type="PROSITE" id="PS51782">
    <property type="entry name" value="LYSM"/>
    <property type="match status" value="1"/>
</dbReference>
<dbReference type="GO" id="GO:0008061">
    <property type="term" value="F:chitin binding"/>
    <property type="evidence" value="ECO:0007669"/>
    <property type="project" value="UniProtKB-KW"/>
</dbReference>
<comment type="similarity">
    <text evidence="3">Belongs to the secreted LysM effector family.</text>
</comment>
<gene>
    <name evidence="5" type="ORF">B0I36DRAFT_388191</name>
</gene>
<reference evidence="5" key="1">
    <citation type="journal article" date="2021" name="Nat. Commun.">
        <title>Genetic determinants of endophytism in the Arabidopsis root mycobiome.</title>
        <authorList>
            <person name="Mesny F."/>
            <person name="Miyauchi S."/>
            <person name="Thiergart T."/>
            <person name="Pickel B."/>
            <person name="Atanasova L."/>
            <person name="Karlsson M."/>
            <person name="Huettel B."/>
            <person name="Barry K.W."/>
            <person name="Haridas S."/>
            <person name="Chen C."/>
            <person name="Bauer D."/>
            <person name="Andreopoulos W."/>
            <person name="Pangilinan J."/>
            <person name="LaButti K."/>
            <person name="Riley R."/>
            <person name="Lipzen A."/>
            <person name="Clum A."/>
            <person name="Drula E."/>
            <person name="Henrissat B."/>
            <person name="Kohler A."/>
            <person name="Grigoriev I.V."/>
            <person name="Martin F.M."/>
            <person name="Hacquard S."/>
        </authorList>
    </citation>
    <scope>NUCLEOTIDE SEQUENCE</scope>
    <source>
        <strain evidence="5">MPI-CAGE-CH-0230</strain>
    </source>
</reference>
<protein>
    <recommendedName>
        <fullName evidence="4">LysM domain-containing protein</fullName>
    </recommendedName>
</protein>
<dbReference type="Pfam" id="PF24864">
    <property type="entry name" value="DUF7730"/>
    <property type="match status" value="1"/>
</dbReference>
<evidence type="ECO:0000256" key="2">
    <source>
        <dbReference type="ARBA" id="ARBA00023026"/>
    </source>
</evidence>
<dbReference type="OrthoDB" id="515692at2759"/>
<evidence type="ECO:0000259" key="4">
    <source>
        <dbReference type="PROSITE" id="PS51782"/>
    </source>
</evidence>
<dbReference type="CDD" id="cd00118">
    <property type="entry name" value="LysM"/>
    <property type="match status" value="1"/>
</dbReference>
<dbReference type="GeneID" id="70190772"/>
<dbReference type="InterPro" id="IPR056632">
    <property type="entry name" value="DUF7730"/>
</dbReference>
<organism evidence="5 6">
    <name type="scientific">Microdochium trichocladiopsis</name>
    <dbReference type="NCBI Taxonomy" id="1682393"/>
    <lineage>
        <taxon>Eukaryota</taxon>
        <taxon>Fungi</taxon>
        <taxon>Dikarya</taxon>
        <taxon>Ascomycota</taxon>
        <taxon>Pezizomycotina</taxon>
        <taxon>Sordariomycetes</taxon>
        <taxon>Xylariomycetidae</taxon>
        <taxon>Xylariales</taxon>
        <taxon>Microdochiaceae</taxon>
        <taxon>Microdochium</taxon>
    </lineage>
</organism>
<dbReference type="Proteomes" id="UP000756346">
    <property type="component" value="Unassembled WGS sequence"/>
</dbReference>
<comment type="caution">
    <text evidence="5">The sequence shown here is derived from an EMBL/GenBank/DDBJ whole genome shotgun (WGS) entry which is preliminary data.</text>
</comment>
<feature type="domain" description="LysM" evidence="4">
    <location>
        <begin position="257"/>
        <end position="304"/>
    </location>
</feature>
<evidence type="ECO:0000256" key="3">
    <source>
        <dbReference type="ARBA" id="ARBA00044955"/>
    </source>
</evidence>
<evidence type="ECO:0000256" key="1">
    <source>
        <dbReference type="ARBA" id="ARBA00022669"/>
    </source>
</evidence>